<protein>
    <recommendedName>
        <fullName evidence="3">PGG domain-containing protein</fullName>
    </recommendedName>
</protein>
<dbReference type="PANTHER" id="PTHR24177">
    <property type="entry name" value="CASKIN"/>
    <property type="match status" value="1"/>
</dbReference>
<feature type="transmembrane region" description="Helical" evidence="2">
    <location>
        <begin position="746"/>
        <end position="763"/>
    </location>
</feature>
<dbReference type="Gramene" id="TVU51626">
    <property type="protein sequence ID" value="TVU51626"/>
    <property type="gene ID" value="EJB05_03066"/>
</dbReference>
<feature type="transmembrane region" description="Helical" evidence="2">
    <location>
        <begin position="417"/>
        <end position="437"/>
    </location>
</feature>
<feature type="transmembrane region" description="Helical" evidence="2">
    <location>
        <begin position="292"/>
        <end position="311"/>
    </location>
</feature>
<evidence type="ECO:0000313" key="4">
    <source>
        <dbReference type="EMBL" id="TVU51626.1"/>
    </source>
</evidence>
<dbReference type="Proteomes" id="UP000324897">
    <property type="component" value="Chromosome 6"/>
</dbReference>
<feature type="transmembrane region" description="Helical" evidence="2">
    <location>
        <begin position="21"/>
        <end position="39"/>
    </location>
</feature>
<feature type="domain" description="PGG" evidence="3">
    <location>
        <begin position="14"/>
        <end position="129"/>
    </location>
</feature>
<proteinExistence type="predicted"/>
<keyword evidence="2" id="KW-0472">Membrane</keyword>
<dbReference type="EMBL" id="RWGY01000002">
    <property type="protein sequence ID" value="TVU51626.1"/>
    <property type="molecule type" value="Genomic_DNA"/>
</dbReference>
<evidence type="ECO:0000256" key="2">
    <source>
        <dbReference type="SAM" id="Phobius"/>
    </source>
</evidence>
<accession>A0A5J9WUY8</accession>
<feature type="transmembrane region" description="Helical" evidence="2">
    <location>
        <begin position="605"/>
        <end position="622"/>
    </location>
</feature>
<feature type="transmembrane region" description="Helical" evidence="2">
    <location>
        <begin position="109"/>
        <end position="129"/>
    </location>
</feature>
<feature type="transmembrane region" description="Helical" evidence="2">
    <location>
        <begin position="573"/>
        <end position="593"/>
    </location>
</feature>
<dbReference type="Pfam" id="PF13962">
    <property type="entry name" value="PGG"/>
    <property type="match status" value="5"/>
</dbReference>
<feature type="transmembrane region" description="Helical" evidence="2">
    <location>
        <begin position="261"/>
        <end position="280"/>
    </location>
</feature>
<keyword evidence="2" id="KW-1133">Transmembrane helix</keyword>
<feature type="transmembrane region" description="Helical" evidence="2">
    <location>
        <begin position="794"/>
        <end position="815"/>
    </location>
</feature>
<comment type="caution">
    <text evidence="4">The sequence shown here is derived from an EMBL/GenBank/DDBJ whole genome shotgun (WGS) entry which is preliminary data.</text>
</comment>
<feature type="transmembrane region" description="Helical" evidence="2">
    <location>
        <begin position="634"/>
        <end position="657"/>
    </location>
</feature>
<dbReference type="PANTHER" id="PTHR24177:SF380">
    <property type="entry name" value="OS06G0294200 PROTEIN"/>
    <property type="match status" value="1"/>
</dbReference>
<feature type="domain" description="PGG" evidence="3">
    <location>
        <begin position="517"/>
        <end position="627"/>
    </location>
</feature>
<keyword evidence="5" id="KW-1185">Reference proteome</keyword>
<organism evidence="4 5">
    <name type="scientific">Eragrostis curvula</name>
    <name type="common">weeping love grass</name>
    <dbReference type="NCBI Taxonomy" id="38414"/>
    <lineage>
        <taxon>Eukaryota</taxon>
        <taxon>Viridiplantae</taxon>
        <taxon>Streptophyta</taxon>
        <taxon>Embryophyta</taxon>
        <taxon>Tracheophyta</taxon>
        <taxon>Spermatophyta</taxon>
        <taxon>Magnoliopsida</taxon>
        <taxon>Liliopsida</taxon>
        <taxon>Poales</taxon>
        <taxon>Poaceae</taxon>
        <taxon>PACMAD clade</taxon>
        <taxon>Chloridoideae</taxon>
        <taxon>Eragrostideae</taxon>
        <taxon>Eragrostidinae</taxon>
        <taxon>Eragrostis</taxon>
    </lineage>
</organism>
<keyword evidence="2" id="KW-0812">Transmembrane</keyword>
<gene>
    <name evidence="4" type="ORF">EJB05_03066</name>
</gene>
<feature type="transmembrane region" description="Helical" evidence="2">
    <location>
        <begin position="858"/>
        <end position="875"/>
    </location>
</feature>
<feature type="transmembrane region" description="Helical" evidence="2">
    <location>
        <begin position="524"/>
        <end position="541"/>
    </location>
</feature>
<dbReference type="GO" id="GO:0016020">
    <property type="term" value="C:membrane"/>
    <property type="evidence" value="ECO:0007669"/>
    <property type="project" value="TreeGrafter"/>
</dbReference>
<feature type="transmembrane region" description="Helical" evidence="2">
    <location>
        <begin position="227"/>
        <end position="249"/>
    </location>
</feature>
<feature type="transmembrane region" description="Helical" evidence="2">
    <location>
        <begin position="474"/>
        <end position="496"/>
    </location>
</feature>
<feature type="non-terminal residue" evidence="4">
    <location>
        <position position="1"/>
    </location>
</feature>
<dbReference type="AlphaFoldDB" id="A0A5J9WUY8"/>
<feature type="domain" description="PGG" evidence="3">
    <location>
        <begin position="739"/>
        <end position="850"/>
    </location>
</feature>
<evidence type="ECO:0000256" key="1">
    <source>
        <dbReference type="SAM" id="MobiDB-lite"/>
    </source>
</evidence>
<feature type="transmembrane region" description="Helical" evidence="2">
    <location>
        <begin position="180"/>
        <end position="197"/>
    </location>
</feature>
<dbReference type="InterPro" id="IPR026961">
    <property type="entry name" value="PGG_dom"/>
</dbReference>
<name>A0A5J9WUY8_9POAL</name>
<sequence length="911" mass="100302">MEDRPETATRDRSNWEDNLRENLLLLATIVAAVTYAAGFNPPGGVWQDTDATAGHLAGDPIIRDTIYHRFLVFYYSNATAFASSIWTVVLILTLPIVQRWKTIRKAGLYILRLVMVVDLLSLIVAYGFGTGQYKVTVIFFIVFVLFGIVNFLLGHFVIVKEENEIIKKEKEDNQEKQRREVLMTLATFVVSVAYLAGLNAPGGFWNQEESGHRPGEEVLKGRHDTRLILFVVFNTSAFIGSLVIIVQLLDKKLSTNNKVLCLQLYASVALSLCGLIGAYIAGSSRENNTAGYMIALLVGLSTCIIIQILIVKNYGDSLKKCCLLETLRRIYVSMTELFVRKEETSNFSGSFLHDSFSDEEKHIWKARALVELLATLAAIITYQAGLDPPGGLWEEDGDGHKAGDPILLTRSPRRYKAFFYCNSVAFVASLLAIILLRKRVMLKYHALESAMILDLFGLIGAYAAGSSRDVTTSIYAIAMAGAVLVYVVIHVVFFTLDHEDIIGSGEATSSKAIIGDRLEKRRQLLLLLAIMAATLTYQAGLTPPSGFRLRDDESGHRAGDPVLFYNYPRRYKAFFYCNSVSFMLSIALIILLVNKNLYIPAIRSNALSVCTAVGMFSLVGAYAAGSTQHLKTSIYIFVLAAVVLLLVVLLVVVFSVLHMSRKTSSEPQGQIQGGDVVSQDTNGVLQSQEKVMAVELNVYGDTSSSGNAEVRRVETVEIGREAPSAPVIAETKDTDDTESLYAKQKYVMMLGILVASVTYQAGLKPPGGMWQDDGAEHAAGNPIMYDNMRLRYQVFFYVNTTSFVASIIVTILMLLESLEEKEWWKLNVLNTTIALDLFGLLVAYAVGSARSWKTTGKVLALVVPVLIYVVSHVTLSRFIHSDKNKAGGVQPTISSDKNKVDSGQSENGGVV</sequence>
<feature type="transmembrane region" description="Helical" evidence="2">
    <location>
        <begin position="135"/>
        <end position="159"/>
    </location>
</feature>
<feature type="compositionally biased region" description="Polar residues" evidence="1">
    <location>
        <begin position="891"/>
        <end position="911"/>
    </location>
</feature>
<feature type="domain" description="PGG" evidence="3">
    <location>
        <begin position="361"/>
        <end position="468"/>
    </location>
</feature>
<dbReference type="OrthoDB" id="650860at2759"/>
<evidence type="ECO:0000259" key="3">
    <source>
        <dbReference type="Pfam" id="PF13962"/>
    </source>
</evidence>
<feature type="transmembrane region" description="Helical" evidence="2">
    <location>
        <begin position="73"/>
        <end position="97"/>
    </location>
</feature>
<feature type="region of interest" description="Disordered" evidence="1">
    <location>
        <begin position="885"/>
        <end position="911"/>
    </location>
</feature>
<feature type="transmembrane region" description="Helical" evidence="2">
    <location>
        <begin position="827"/>
        <end position="846"/>
    </location>
</feature>
<evidence type="ECO:0000313" key="5">
    <source>
        <dbReference type="Proteomes" id="UP000324897"/>
    </source>
</evidence>
<reference evidence="4 5" key="1">
    <citation type="journal article" date="2019" name="Sci. Rep.">
        <title>A high-quality genome of Eragrostis curvula grass provides insights into Poaceae evolution and supports new strategies to enhance forage quality.</title>
        <authorList>
            <person name="Carballo J."/>
            <person name="Santos B.A.C.M."/>
            <person name="Zappacosta D."/>
            <person name="Garbus I."/>
            <person name="Selva J.P."/>
            <person name="Gallo C.A."/>
            <person name="Diaz A."/>
            <person name="Albertini E."/>
            <person name="Caccamo M."/>
            <person name="Echenique V."/>
        </authorList>
    </citation>
    <scope>NUCLEOTIDE SEQUENCE [LARGE SCALE GENOMIC DNA]</scope>
    <source>
        <strain evidence="5">cv. Victoria</strain>
        <tissue evidence="4">Leaf</tissue>
    </source>
</reference>
<feature type="domain" description="PGG" evidence="3">
    <location>
        <begin position="174"/>
        <end position="285"/>
    </location>
</feature>